<dbReference type="RefSeq" id="WP_009405155.1">
    <property type="nucleotide sequence ID" value="NZ_LUCV01000008.1"/>
</dbReference>
<dbReference type="EMBL" id="LUCV01000008">
    <property type="protein sequence ID" value="OAI94012.1"/>
    <property type="molecule type" value="Genomic_DNA"/>
</dbReference>
<name>A0A177SSQ4_PSEPU</name>
<sequence length="89" mass="10162">MKTLMTLTATASLLFALPGWACTLEEATEKREELAKEVTRLTEQNPQKAKEINEELRGMKLGTESKDLPDKCQLIDKRLQELREAEKKT</sequence>
<comment type="caution">
    <text evidence="2">The sequence shown here is derived from an EMBL/GenBank/DDBJ whole genome shotgun (WGS) entry which is preliminary data.</text>
</comment>
<feature type="signal peptide" evidence="1">
    <location>
        <begin position="1"/>
        <end position="21"/>
    </location>
</feature>
<proteinExistence type="predicted"/>
<keyword evidence="1" id="KW-0732">Signal</keyword>
<dbReference type="Proteomes" id="UP000077752">
    <property type="component" value="Unassembled WGS sequence"/>
</dbReference>
<evidence type="ECO:0000313" key="3">
    <source>
        <dbReference type="Proteomes" id="UP000077752"/>
    </source>
</evidence>
<evidence type="ECO:0000256" key="1">
    <source>
        <dbReference type="SAM" id="SignalP"/>
    </source>
</evidence>
<gene>
    <name evidence="2" type="ORF">AYO28_11015</name>
</gene>
<protein>
    <submittedName>
        <fullName evidence="2">Uncharacterized protein</fullName>
    </submittedName>
</protein>
<dbReference type="AlphaFoldDB" id="A0A177SSQ4"/>
<feature type="chain" id="PRO_5008073883" evidence="1">
    <location>
        <begin position="22"/>
        <end position="89"/>
    </location>
</feature>
<reference evidence="2 3" key="1">
    <citation type="submission" date="2016-03" db="EMBL/GenBank/DDBJ databases">
        <title>Draft Genome Assembly of Pseudomonas putida strain CBF10-2.</title>
        <authorList>
            <person name="Iyer R.S."/>
            <person name="Damania A."/>
        </authorList>
    </citation>
    <scope>NUCLEOTIDE SEQUENCE [LARGE SCALE GENOMIC DNA]</scope>
    <source>
        <strain evidence="2 3">CBF10-2</strain>
    </source>
</reference>
<organism evidence="2 3">
    <name type="scientific">Pseudomonas putida</name>
    <name type="common">Arthrobacter siderocapsulatus</name>
    <dbReference type="NCBI Taxonomy" id="303"/>
    <lineage>
        <taxon>Bacteria</taxon>
        <taxon>Pseudomonadati</taxon>
        <taxon>Pseudomonadota</taxon>
        <taxon>Gammaproteobacteria</taxon>
        <taxon>Pseudomonadales</taxon>
        <taxon>Pseudomonadaceae</taxon>
        <taxon>Pseudomonas</taxon>
    </lineage>
</organism>
<accession>A0A177SSQ4</accession>
<evidence type="ECO:0000313" key="2">
    <source>
        <dbReference type="EMBL" id="OAI94012.1"/>
    </source>
</evidence>